<dbReference type="InterPro" id="IPR009431">
    <property type="entry name" value="NSG"/>
</dbReference>
<keyword evidence="10" id="KW-1185">Reference proteome</keyword>
<evidence type="ECO:0000313" key="9">
    <source>
        <dbReference type="Ensembl" id="ENSPMGP00000008939.1"/>
    </source>
</evidence>
<dbReference type="Ensembl" id="ENSPMGT00000009523.1">
    <property type="protein sequence ID" value="ENSPMGP00000008939.1"/>
    <property type="gene ID" value="ENSPMGG00000007398.1"/>
</dbReference>
<dbReference type="PANTHER" id="PTHR28546">
    <property type="entry name" value="NEURONAL VESICLE TRAFFICKING-ASSOCIATED PROTEIN 2-RELATED"/>
    <property type="match status" value="1"/>
</dbReference>
<accession>A0A3B3ZX01</accession>
<evidence type="ECO:0000256" key="4">
    <source>
        <dbReference type="ARBA" id="ARBA00022692"/>
    </source>
</evidence>
<organism evidence="9 10">
    <name type="scientific">Periophthalmus magnuspinnatus</name>
    <dbReference type="NCBI Taxonomy" id="409849"/>
    <lineage>
        <taxon>Eukaryota</taxon>
        <taxon>Metazoa</taxon>
        <taxon>Chordata</taxon>
        <taxon>Craniata</taxon>
        <taxon>Vertebrata</taxon>
        <taxon>Euteleostomi</taxon>
        <taxon>Actinopterygii</taxon>
        <taxon>Neopterygii</taxon>
        <taxon>Teleostei</taxon>
        <taxon>Neoteleostei</taxon>
        <taxon>Acanthomorphata</taxon>
        <taxon>Gobiaria</taxon>
        <taxon>Gobiiformes</taxon>
        <taxon>Gobioidei</taxon>
        <taxon>Gobiidae</taxon>
        <taxon>Oxudercinae</taxon>
        <taxon>Periophthalmus</taxon>
    </lineage>
</organism>
<evidence type="ECO:0000256" key="6">
    <source>
        <dbReference type="ARBA" id="ARBA00023136"/>
    </source>
</evidence>
<protein>
    <submittedName>
        <fullName evidence="9">Uncharacterized protein</fullName>
    </submittedName>
</protein>
<evidence type="ECO:0000313" key="10">
    <source>
        <dbReference type="Proteomes" id="UP000261520"/>
    </source>
</evidence>
<dbReference type="AlphaFoldDB" id="A0A3B3ZX01"/>
<dbReference type="GO" id="GO:0005768">
    <property type="term" value="C:endosome"/>
    <property type="evidence" value="ECO:0007669"/>
    <property type="project" value="TreeGrafter"/>
</dbReference>
<keyword evidence="4 8" id="KW-0812">Transmembrane</keyword>
<evidence type="ECO:0000256" key="7">
    <source>
        <dbReference type="ARBA" id="ARBA00023329"/>
    </source>
</evidence>
<dbReference type="PANTHER" id="PTHR28546:SF2">
    <property type="entry name" value="NEURONAL VESICLE TRAFFICKING-ASSOCIATED PROTEIN 2"/>
    <property type="match status" value="1"/>
</dbReference>
<dbReference type="Proteomes" id="UP000261520">
    <property type="component" value="Unplaced"/>
</dbReference>
<reference evidence="9" key="1">
    <citation type="submission" date="2025-08" db="UniProtKB">
        <authorList>
            <consortium name="Ensembl"/>
        </authorList>
    </citation>
    <scope>IDENTIFICATION</scope>
</reference>
<evidence type="ECO:0000256" key="3">
    <source>
        <dbReference type="ARBA" id="ARBA00007767"/>
    </source>
</evidence>
<keyword evidence="5 8" id="KW-1133">Transmembrane helix</keyword>
<dbReference type="GO" id="GO:0032051">
    <property type="term" value="F:clathrin light chain binding"/>
    <property type="evidence" value="ECO:0007669"/>
    <property type="project" value="InterPro"/>
</dbReference>
<dbReference type="GO" id="GO:0016197">
    <property type="term" value="P:endosomal transport"/>
    <property type="evidence" value="ECO:0007669"/>
    <property type="project" value="TreeGrafter"/>
</dbReference>
<evidence type="ECO:0000256" key="8">
    <source>
        <dbReference type="SAM" id="Phobius"/>
    </source>
</evidence>
<comment type="similarity">
    <text evidence="3">Belongs to the NSG family.</text>
</comment>
<sequence length="94" mass="10404">MVKLGSNLQDKGSAKAVSVEDGFQNVPLITPLDVGSLQGQAPDKVVVKTRTEFQTEKKRLKVPKVEEFTIIAFVICFSNVNVGNMHILFGWKRS</sequence>
<keyword evidence="6 8" id="KW-0472">Membrane</keyword>
<comment type="subcellular location">
    <subcellularLocation>
        <location evidence="1">Cytoplasmic vesicle membrane</location>
    </subcellularLocation>
    <subcellularLocation>
        <location evidence="2">Membrane</location>
        <topology evidence="2">Single-pass membrane protein</topology>
    </subcellularLocation>
</comment>
<keyword evidence="7" id="KW-0968">Cytoplasmic vesicle</keyword>
<reference evidence="9" key="2">
    <citation type="submission" date="2025-09" db="UniProtKB">
        <authorList>
            <consortium name="Ensembl"/>
        </authorList>
    </citation>
    <scope>IDENTIFICATION</scope>
</reference>
<evidence type="ECO:0000256" key="1">
    <source>
        <dbReference type="ARBA" id="ARBA00004156"/>
    </source>
</evidence>
<evidence type="ECO:0000256" key="2">
    <source>
        <dbReference type="ARBA" id="ARBA00004167"/>
    </source>
</evidence>
<evidence type="ECO:0000256" key="5">
    <source>
        <dbReference type="ARBA" id="ARBA00022989"/>
    </source>
</evidence>
<dbReference type="GO" id="GO:0048268">
    <property type="term" value="P:clathrin coat assembly"/>
    <property type="evidence" value="ECO:0007669"/>
    <property type="project" value="InterPro"/>
</dbReference>
<name>A0A3B3ZX01_9GOBI</name>
<dbReference type="Pfam" id="PF06387">
    <property type="entry name" value="Calcyon"/>
    <property type="match status" value="1"/>
</dbReference>
<proteinExistence type="inferred from homology"/>
<dbReference type="GO" id="GO:0030659">
    <property type="term" value="C:cytoplasmic vesicle membrane"/>
    <property type="evidence" value="ECO:0007669"/>
    <property type="project" value="UniProtKB-SubCell"/>
</dbReference>
<feature type="transmembrane region" description="Helical" evidence="8">
    <location>
        <begin position="68"/>
        <end position="91"/>
    </location>
</feature>